<gene>
    <name evidence="2" type="ORF">B2A_12628</name>
</gene>
<reference evidence="2" key="2">
    <citation type="journal article" date="2014" name="ISME J.">
        <title>Microbial stratification in low pH oxic and suboxic macroscopic growths along an acid mine drainage.</title>
        <authorList>
            <person name="Mendez-Garcia C."/>
            <person name="Mesa V."/>
            <person name="Sprenger R.R."/>
            <person name="Richter M."/>
            <person name="Diez M.S."/>
            <person name="Solano J."/>
            <person name="Bargiela R."/>
            <person name="Golyshina O.V."/>
            <person name="Manteca A."/>
            <person name="Ramos J.L."/>
            <person name="Gallego J.R."/>
            <person name="Llorente I."/>
            <person name="Martins Dos Santos V.A."/>
            <person name="Jensen O.N."/>
            <person name="Pelaez A.I."/>
            <person name="Sanchez J."/>
            <person name="Ferrer M."/>
        </authorList>
    </citation>
    <scope>NUCLEOTIDE SEQUENCE</scope>
</reference>
<dbReference type="GO" id="GO:0004550">
    <property type="term" value="F:nucleoside diphosphate kinase activity"/>
    <property type="evidence" value="ECO:0007669"/>
    <property type="project" value="UniProtKB-EC"/>
</dbReference>
<feature type="non-terminal residue" evidence="2">
    <location>
        <position position="37"/>
    </location>
</feature>
<proteinExistence type="predicted"/>
<dbReference type="PROSITE" id="PS51374">
    <property type="entry name" value="NDPK_LIKE"/>
    <property type="match status" value="1"/>
</dbReference>
<dbReference type="EC" id="2.7.4.6" evidence="2"/>
<protein>
    <submittedName>
        <fullName evidence="2">Nucleoside diphosphate kinase</fullName>
        <ecNumber evidence="2">2.7.4.6</ecNumber>
    </submittedName>
</protein>
<feature type="domain" description="Nucleoside diphosphate kinase-like" evidence="1">
    <location>
        <begin position="7"/>
        <end position="37"/>
    </location>
</feature>
<accession>T0YHF5</accession>
<comment type="caution">
    <text evidence="2">The sequence shown here is derived from an EMBL/GenBank/DDBJ whole genome shotgun (WGS) entry which is preliminary data.</text>
</comment>
<keyword evidence="2" id="KW-0418">Kinase</keyword>
<reference evidence="2" key="1">
    <citation type="submission" date="2013-08" db="EMBL/GenBank/DDBJ databases">
        <authorList>
            <person name="Mendez C."/>
            <person name="Richter M."/>
            <person name="Ferrer M."/>
            <person name="Sanchez J."/>
        </authorList>
    </citation>
    <scope>NUCLEOTIDE SEQUENCE</scope>
</reference>
<dbReference type="Pfam" id="PF00334">
    <property type="entry name" value="NDK"/>
    <property type="match status" value="1"/>
</dbReference>
<dbReference type="SUPFAM" id="SSF54919">
    <property type="entry name" value="Nucleoside diphosphate kinase, NDK"/>
    <property type="match status" value="1"/>
</dbReference>
<organism evidence="2">
    <name type="scientific">mine drainage metagenome</name>
    <dbReference type="NCBI Taxonomy" id="410659"/>
    <lineage>
        <taxon>unclassified sequences</taxon>
        <taxon>metagenomes</taxon>
        <taxon>ecological metagenomes</taxon>
    </lineage>
</organism>
<sequence length="37" mass="3964">MPEGNVERTLALVKPDGVRRGLVGAIVGRFESKGLKI</sequence>
<dbReference type="Gene3D" id="3.30.70.141">
    <property type="entry name" value="Nucleoside diphosphate kinase-like domain"/>
    <property type="match status" value="1"/>
</dbReference>
<evidence type="ECO:0000313" key="2">
    <source>
        <dbReference type="EMBL" id="EQD34871.1"/>
    </source>
</evidence>
<dbReference type="InterPro" id="IPR036850">
    <property type="entry name" value="NDK-like_dom_sf"/>
</dbReference>
<dbReference type="AlphaFoldDB" id="T0YHF5"/>
<dbReference type="EMBL" id="AUZZ01009111">
    <property type="protein sequence ID" value="EQD34871.1"/>
    <property type="molecule type" value="Genomic_DNA"/>
</dbReference>
<evidence type="ECO:0000259" key="1">
    <source>
        <dbReference type="Pfam" id="PF00334"/>
    </source>
</evidence>
<dbReference type="InterPro" id="IPR034907">
    <property type="entry name" value="NDK-like_dom"/>
</dbReference>
<keyword evidence="2" id="KW-0808">Transferase</keyword>
<name>T0YHF5_9ZZZZ</name>